<proteinExistence type="inferred from homology"/>
<evidence type="ECO:0000256" key="1">
    <source>
        <dbReference type="ARBA" id="ARBA00004571"/>
    </source>
</evidence>
<dbReference type="GO" id="GO:0009279">
    <property type="term" value="C:cell outer membrane"/>
    <property type="evidence" value="ECO:0007669"/>
    <property type="project" value="UniProtKB-SubCell"/>
</dbReference>
<keyword evidence="4 7" id="KW-0812">Transmembrane</keyword>
<evidence type="ECO:0000313" key="10">
    <source>
        <dbReference type="EMBL" id="PKD45115.1"/>
    </source>
</evidence>
<keyword evidence="8" id="KW-0732">Signal</keyword>
<name>A0A2N0VLN5_9BACT</name>
<evidence type="ECO:0000256" key="8">
    <source>
        <dbReference type="SAM" id="SignalP"/>
    </source>
</evidence>
<dbReference type="PANTHER" id="PTHR40980">
    <property type="entry name" value="PLUG DOMAIN-CONTAINING PROTEIN"/>
    <property type="match status" value="1"/>
</dbReference>
<feature type="chain" id="PRO_5014936003" description="TonB-dependent receptor plug domain-containing protein" evidence="8">
    <location>
        <begin position="20"/>
        <end position="971"/>
    </location>
</feature>
<dbReference type="InterPro" id="IPR037066">
    <property type="entry name" value="Plug_dom_sf"/>
</dbReference>
<reference evidence="10 11" key="1">
    <citation type="submission" date="2017-11" db="EMBL/GenBank/DDBJ databases">
        <title>Rhodohalobacter 15182 sp. nov., isolated from a salt lake.</title>
        <authorList>
            <person name="Han S."/>
        </authorList>
    </citation>
    <scope>NUCLEOTIDE SEQUENCE [LARGE SCALE GENOMIC DNA]</scope>
    <source>
        <strain evidence="10 11">15182</strain>
    </source>
</reference>
<dbReference type="SUPFAM" id="SSF56935">
    <property type="entry name" value="Porins"/>
    <property type="match status" value="1"/>
</dbReference>
<dbReference type="Pfam" id="PF13715">
    <property type="entry name" value="CarbopepD_reg_2"/>
    <property type="match status" value="1"/>
</dbReference>
<dbReference type="Pfam" id="PF07715">
    <property type="entry name" value="Plug"/>
    <property type="match status" value="1"/>
</dbReference>
<keyword evidence="3 7" id="KW-1134">Transmembrane beta strand</keyword>
<comment type="caution">
    <text evidence="10">The sequence shown here is derived from an EMBL/GenBank/DDBJ whole genome shotgun (WGS) entry which is preliminary data.</text>
</comment>
<evidence type="ECO:0000256" key="5">
    <source>
        <dbReference type="ARBA" id="ARBA00023136"/>
    </source>
</evidence>
<dbReference type="EMBL" id="PISP01000001">
    <property type="protein sequence ID" value="PKD45115.1"/>
    <property type="molecule type" value="Genomic_DNA"/>
</dbReference>
<feature type="domain" description="TonB-dependent receptor plug" evidence="9">
    <location>
        <begin position="136"/>
        <end position="227"/>
    </location>
</feature>
<evidence type="ECO:0000256" key="3">
    <source>
        <dbReference type="ARBA" id="ARBA00022452"/>
    </source>
</evidence>
<organism evidence="10 11">
    <name type="scientific">Rhodohalobacter barkolensis</name>
    <dbReference type="NCBI Taxonomy" id="2053187"/>
    <lineage>
        <taxon>Bacteria</taxon>
        <taxon>Pseudomonadati</taxon>
        <taxon>Balneolota</taxon>
        <taxon>Balneolia</taxon>
        <taxon>Balneolales</taxon>
        <taxon>Balneolaceae</taxon>
        <taxon>Rhodohalobacter</taxon>
    </lineage>
</organism>
<dbReference type="RefSeq" id="WP_101072575.1">
    <property type="nucleotide sequence ID" value="NZ_PISP01000001.1"/>
</dbReference>
<dbReference type="Proteomes" id="UP000233398">
    <property type="component" value="Unassembled WGS sequence"/>
</dbReference>
<dbReference type="SUPFAM" id="SSF49464">
    <property type="entry name" value="Carboxypeptidase regulatory domain-like"/>
    <property type="match status" value="1"/>
</dbReference>
<evidence type="ECO:0000313" key="11">
    <source>
        <dbReference type="Proteomes" id="UP000233398"/>
    </source>
</evidence>
<keyword evidence="2 7" id="KW-0813">Transport</keyword>
<dbReference type="InterPro" id="IPR012910">
    <property type="entry name" value="Plug_dom"/>
</dbReference>
<dbReference type="PROSITE" id="PS52016">
    <property type="entry name" value="TONB_DEPENDENT_REC_3"/>
    <property type="match status" value="1"/>
</dbReference>
<keyword evidence="5 7" id="KW-0472">Membrane</keyword>
<evidence type="ECO:0000259" key="9">
    <source>
        <dbReference type="Pfam" id="PF07715"/>
    </source>
</evidence>
<dbReference type="InterPro" id="IPR036942">
    <property type="entry name" value="Beta-barrel_TonB_sf"/>
</dbReference>
<comment type="similarity">
    <text evidence="7">Belongs to the TonB-dependent receptor family.</text>
</comment>
<dbReference type="InterPro" id="IPR039426">
    <property type="entry name" value="TonB-dep_rcpt-like"/>
</dbReference>
<feature type="signal peptide" evidence="8">
    <location>
        <begin position="1"/>
        <end position="19"/>
    </location>
</feature>
<comment type="subcellular location">
    <subcellularLocation>
        <location evidence="1 7">Cell outer membrane</location>
        <topology evidence="1 7">Multi-pass membrane protein</topology>
    </subcellularLocation>
</comment>
<evidence type="ECO:0000256" key="2">
    <source>
        <dbReference type="ARBA" id="ARBA00022448"/>
    </source>
</evidence>
<evidence type="ECO:0000256" key="7">
    <source>
        <dbReference type="PROSITE-ProRule" id="PRU01360"/>
    </source>
</evidence>
<keyword evidence="6 7" id="KW-0998">Cell outer membrane</keyword>
<evidence type="ECO:0000256" key="4">
    <source>
        <dbReference type="ARBA" id="ARBA00022692"/>
    </source>
</evidence>
<dbReference type="AlphaFoldDB" id="A0A2N0VLN5"/>
<sequence>MKYFFSIIISLLLAVPALAQEGTLTGVVVDEQTGEEMIGVNVFIPSTSGGGVTDVNGKYNIRLTPGTYTVEFSYITHQKKIVEDVEVREGEVTQLDITMSQSNQELDEVVVSARRIDNNEVSLLRLQKRSLPVQDGISSEEISRIGFSNSAESMRQVTGASVEGGKFIVMRGLGDRYSISSMDGIVLPTTNPYRNSASLDLIPSSMVDNIVVKKTFSPDLPGNFTGGAVDITTKSLPDRYYLRLSSSVSFNDQTTFNENFLGDPINNSLSRLGFDDGSRKKKSDWSDNEYLNRLNLYLIQIQNNQMSDQDISAFNSTMQSFSDRPFNVQQETPGLDHSLNVSFGNRHYFGETQIGYNVGINYSKSFSQYDEREINNYTARIPDGNSSRMQDFQLNNGSESIDEINNGLIGSTTLQFNEKNEITFTTIYNNNATESVLDMRNGAYPGALSSGTYNNRVISFVQRELFNNQLKGRHNVNNLEVRWSGNYVKSSQYEPNTRFIGSPVDEQGQYFFVREVQLPFHFFRDLNDTQYNGKLDLEYKFSNKFSVKSGGFFTKKDRNFNEFRFQLENNGTDPSSPNFLSYREASGDFVNYFSRNNTGILGRDENGDLILGLTYRDQTRPENSYEGSEQVTAGYLMGVWDITDKLKVFGGARIEHTDFSITPGSRGESVTEGGINEVDILPSMNVIYALNEESNLRFSGSQTLARPNMRELAPFASFDLLGGFPVVGNPDIDRTNVINLDMRYEIFPNAGEMLAVSAFYKDFTNPIVRELDVASDQPQYQFVNTNNGRLFGFEMEFRKELGFIADALNNFKFSTNFTYTNSRVDLGESELETRRNLDPSIKSFRPFPFQSPYLVNMMLMYENSQTGWDAALYANFAGARLAANGSGAAPDIYEVNGKLNEEGRLSSSRPMPDMSFRVQKSFLNRMSASLSVSNLLDYSVVQYQEDAGTYFTNSALNPGRTFKLSFTYRIN</sequence>
<protein>
    <recommendedName>
        <fullName evidence="9">TonB-dependent receptor plug domain-containing protein</fullName>
    </recommendedName>
</protein>
<dbReference type="PANTHER" id="PTHR40980:SF5">
    <property type="entry name" value="TONB-DEPENDENT RECEPTOR"/>
    <property type="match status" value="1"/>
</dbReference>
<dbReference type="Gene3D" id="2.60.40.1120">
    <property type="entry name" value="Carboxypeptidase-like, regulatory domain"/>
    <property type="match status" value="1"/>
</dbReference>
<keyword evidence="11" id="KW-1185">Reference proteome</keyword>
<gene>
    <name evidence="10" type="ORF">CWD77_06590</name>
</gene>
<dbReference type="InterPro" id="IPR008969">
    <property type="entry name" value="CarboxyPept-like_regulatory"/>
</dbReference>
<dbReference type="OrthoDB" id="9768470at2"/>
<dbReference type="Gene3D" id="2.170.130.10">
    <property type="entry name" value="TonB-dependent receptor, plug domain"/>
    <property type="match status" value="1"/>
</dbReference>
<evidence type="ECO:0000256" key="6">
    <source>
        <dbReference type="ARBA" id="ARBA00023237"/>
    </source>
</evidence>
<accession>A0A2N0VLN5</accession>
<dbReference type="Gene3D" id="2.40.170.20">
    <property type="entry name" value="TonB-dependent receptor, beta-barrel domain"/>
    <property type="match status" value="1"/>
</dbReference>